<name>A0A0A8Z4M2_ARUDO</name>
<evidence type="ECO:0000313" key="1">
    <source>
        <dbReference type="EMBL" id="JAD29807.1"/>
    </source>
</evidence>
<organism evidence="1">
    <name type="scientific">Arundo donax</name>
    <name type="common">Giant reed</name>
    <name type="synonym">Donax arundinaceus</name>
    <dbReference type="NCBI Taxonomy" id="35708"/>
    <lineage>
        <taxon>Eukaryota</taxon>
        <taxon>Viridiplantae</taxon>
        <taxon>Streptophyta</taxon>
        <taxon>Embryophyta</taxon>
        <taxon>Tracheophyta</taxon>
        <taxon>Spermatophyta</taxon>
        <taxon>Magnoliopsida</taxon>
        <taxon>Liliopsida</taxon>
        <taxon>Poales</taxon>
        <taxon>Poaceae</taxon>
        <taxon>PACMAD clade</taxon>
        <taxon>Arundinoideae</taxon>
        <taxon>Arundineae</taxon>
        <taxon>Arundo</taxon>
    </lineage>
</organism>
<proteinExistence type="predicted"/>
<dbReference type="AlphaFoldDB" id="A0A0A8Z4M2"/>
<reference evidence="1" key="2">
    <citation type="journal article" date="2015" name="Data Brief">
        <title>Shoot transcriptome of the giant reed, Arundo donax.</title>
        <authorList>
            <person name="Barrero R.A."/>
            <person name="Guerrero F.D."/>
            <person name="Moolhuijzen P."/>
            <person name="Goolsby J.A."/>
            <person name="Tidwell J."/>
            <person name="Bellgard S.E."/>
            <person name="Bellgard M.I."/>
        </authorList>
    </citation>
    <scope>NUCLEOTIDE SEQUENCE</scope>
    <source>
        <tissue evidence="1">Shoot tissue taken approximately 20 cm above the soil surface</tissue>
    </source>
</reference>
<accession>A0A0A8Z4M2</accession>
<dbReference type="EMBL" id="GBRH01268088">
    <property type="protein sequence ID" value="JAD29807.1"/>
    <property type="molecule type" value="Transcribed_RNA"/>
</dbReference>
<sequence>MFSVTWVKVQRLHMNRV</sequence>
<reference evidence="1" key="1">
    <citation type="submission" date="2014-09" db="EMBL/GenBank/DDBJ databases">
        <authorList>
            <person name="Magalhaes I.L.F."/>
            <person name="Oliveira U."/>
            <person name="Santos F.R."/>
            <person name="Vidigal T.H.D.A."/>
            <person name="Brescovit A.D."/>
            <person name="Santos A.J."/>
        </authorList>
    </citation>
    <scope>NUCLEOTIDE SEQUENCE</scope>
    <source>
        <tissue evidence="1">Shoot tissue taken approximately 20 cm above the soil surface</tissue>
    </source>
</reference>
<protein>
    <submittedName>
        <fullName evidence="1">Uncharacterized protein</fullName>
    </submittedName>
</protein>